<dbReference type="InterPro" id="IPR036397">
    <property type="entry name" value="RNaseH_sf"/>
</dbReference>
<dbReference type="PANTHER" id="PTHR46060:SF1">
    <property type="entry name" value="MARINER MOS1 TRANSPOSASE-LIKE PROTEIN"/>
    <property type="match status" value="1"/>
</dbReference>
<name>A0ABY6L779_9ARAC</name>
<dbReference type="PANTHER" id="PTHR46060">
    <property type="entry name" value="MARINER MOS1 TRANSPOSASE-LIKE PROTEIN"/>
    <property type="match status" value="1"/>
</dbReference>
<organism evidence="2 3">
    <name type="scientific">Cordylochernes scorpioides</name>
    <dbReference type="NCBI Taxonomy" id="51811"/>
    <lineage>
        <taxon>Eukaryota</taxon>
        <taxon>Metazoa</taxon>
        <taxon>Ecdysozoa</taxon>
        <taxon>Arthropoda</taxon>
        <taxon>Chelicerata</taxon>
        <taxon>Arachnida</taxon>
        <taxon>Pseudoscorpiones</taxon>
        <taxon>Cheliferoidea</taxon>
        <taxon>Chernetidae</taxon>
        <taxon>Cordylochernes</taxon>
    </lineage>
</organism>
<sequence length="1012" mass="115106">MVVIVLNYELSGERSRADVTSLEAKEQLLIRTRFIAGRISIEDAPRQGRPKFQSTDENVQKITDLIKENLRTTLLDLEQDTGISKTTIGRIVTEDLKLKKTPAKFISRFLTNVQNLCRLATCEDMLERTRTDPEWKDKIITGDETWVYGYDPETKRQSAEWRGQDIAPNDFFLFPKLKAVLKGRYFDTRDDIIEKSLLALKSIPKEAYKNCFDNWEKRWRWYKCSCKLFLSQRTLSKENQRTLSKGEYQFSEILQVTSKQRAHHQQHLPQGIPVEKEGEENWLKCSICHRQGNRRATCSLGIHGRRPARLQNTWNRLVSTPPSFQPTLSHKSAVSTSTASGYDILSKPSIHAASSPVANCSIPPQETHLPSLLHRRRAPARCQHYQRCPLPILYQQRPMSSRIRLPRPFSLLVSKLFLSKINPPNGRYKCYVNFSSSVQRQMESPGEERISSLRVKTQHGWKDRRILAERQMNIFLENDKASEELVIVQLLGIIMKELIKTNNNNGLTYQEWRNLFERIVKLQCISEKDALSMIPSIFKGKALEIYASMCQDVFTLDELHQAMNTFFPVSTSGLMKQFWTEKKLPSQPLMDYYFNKLKLAKILNISSEQTLEALSSNVNAKLRPFLIAANPANLDMWMKIASSLEEGFRHEETSSPFNGPRYRRDFQNIDSKNATPSQDSLPSGARPGREVGDRQETRRKKFYQDFRGQGKLMPAFYPEPYTIISIPSPQTIEIDKPCQPENKHATIVNISKVKLWNPVTEDNEENTEPPFPFQEEEDLEGCLGVEPNKQASTDSPQEGVSVQFVEKLIYLILSGLRTTSSPKESLHSPTTPRAESVVYVIARDIGEPPVPWESTGVDLPVFRTPGVDRCRRLHPPSPRFPTNTQCLHRLAAVGAVLVENSVGSVDNGLALGVDAEGSADGVSWGGMEQFAAGEDAAWMEALGVVGECGLSFGDDILLHRDRQIPDYSFLLLLFVQEEPEESVDGEHFLYQALCLLNAGQSDQNMTGHFHQL</sequence>
<evidence type="ECO:0000256" key="1">
    <source>
        <dbReference type="SAM" id="MobiDB-lite"/>
    </source>
</evidence>
<evidence type="ECO:0000313" key="3">
    <source>
        <dbReference type="Proteomes" id="UP001235939"/>
    </source>
</evidence>
<evidence type="ECO:0000313" key="2">
    <source>
        <dbReference type="EMBL" id="UYV76126.1"/>
    </source>
</evidence>
<feature type="compositionally biased region" description="Basic and acidic residues" evidence="1">
    <location>
        <begin position="687"/>
        <end position="696"/>
    </location>
</feature>
<dbReference type="EMBL" id="CP092875">
    <property type="protein sequence ID" value="UYV76126.1"/>
    <property type="molecule type" value="Genomic_DNA"/>
</dbReference>
<dbReference type="Gene3D" id="3.30.420.10">
    <property type="entry name" value="Ribonuclease H-like superfamily/Ribonuclease H"/>
    <property type="match status" value="2"/>
</dbReference>
<reference evidence="2 3" key="1">
    <citation type="submission" date="2022-01" db="EMBL/GenBank/DDBJ databases">
        <title>A chromosomal length assembly of Cordylochernes scorpioides.</title>
        <authorList>
            <person name="Zeh D."/>
            <person name="Zeh J."/>
        </authorList>
    </citation>
    <scope>NUCLEOTIDE SEQUENCE [LARGE SCALE GENOMIC DNA]</scope>
    <source>
        <strain evidence="2">IN4F17</strain>
        <tissue evidence="2">Whole Body</tissue>
    </source>
</reference>
<gene>
    <name evidence="2" type="ORF">LAZ67_13002673</name>
</gene>
<feature type="compositionally biased region" description="Polar residues" evidence="1">
    <location>
        <begin position="668"/>
        <end position="681"/>
    </location>
</feature>
<feature type="region of interest" description="Disordered" evidence="1">
    <location>
        <begin position="649"/>
        <end position="698"/>
    </location>
</feature>
<keyword evidence="3" id="KW-1185">Reference proteome</keyword>
<dbReference type="InterPro" id="IPR052709">
    <property type="entry name" value="Transposase-MT_Hybrid"/>
</dbReference>
<proteinExistence type="predicted"/>
<protein>
    <submittedName>
        <fullName evidence="2">Uncharacterized protein</fullName>
    </submittedName>
</protein>
<dbReference type="Proteomes" id="UP001235939">
    <property type="component" value="Chromosome 13"/>
</dbReference>
<accession>A0ABY6L779</accession>